<dbReference type="GO" id="GO:0006935">
    <property type="term" value="P:chemotaxis"/>
    <property type="evidence" value="ECO:0007669"/>
    <property type="project" value="InterPro"/>
</dbReference>
<dbReference type="STRING" id="857265.WG78_20365"/>
<dbReference type="PRINTS" id="PR00260">
    <property type="entry name" value="CHEMTRNSDUCR"/>
</dbReference>
<dbReference type="SMART" id="SM00304">
    <property type="entry name" value="HAMP"/>
    <property type="match status" value="1"/>
</dbReference>
<keyword evidence="6" id="KW-1133">Transmembrane helix</keyword>
<dbReference type="OrthoDB" id="8899037at2"/>
<evidence type="ECO:0000256" key="3">
    <source>
        <dbReference type="ARBA" id="ARBA00029447"/>
    </source>
</evidence>
<dbReference type="PANTHER" id="PTHR32089:SF112">
    <property type="entry name" value="LYSOZYME-LIKE PROTEIN-RELATED"/>
    <property type="match status" value="1"/>
</dbReference>
<dbReference type="Pfam" id="PF05227">
    <property type="entry name" value="CHASE3"/>
    <property type="match status" value="1"/>
</dbReference>
<accession>A0A0N0GKV9</accession>
<proteinExistence type="inferred from homology"/>
<feature type="transmembrane region" description="Helical" evidence="6">
    <location>
        <begin position="12"/>
        <end position="31"/>
    </location>
</feature>
<keyword evidence="6" id="KW-0472">Membrane</keyword>
<protein>
    <submittedName>
        <fullName evidence="9">Methyl-accepting chemotaxis protein CtpL</fullName>
    </submittedName>
</protein>
<keyword evidence="6" id="KW-0812">Transmembrane</keyword>
<dbReference type="Pfam" id="PF00672">
    <property type="entry name" value="HAMP"/>
    <property type="match status" value="1"/>
</dbReference>
<keyword evidence="2 4" id="KW-0807">Transducer</keyword>
<evidence type="ECO:0000256" key="5">
    <source>
        <dbReference type="SAM" id="Coils"/>
    </source>
</evidence>
<comment type="caution">
    <text evidence="9">The sequence shown here is derived from an EMBL/GenBank/DDBJ whole genome shotgun (WGS) entry which is preliminary data.</text>
</comment>
<comment type="similarity">
    <text evidence="3">Belongs to the methyl-accepting chemotaxis (MCP) protein family.</text>
</comment>
<dbReference type="GO" id="GO:0016020">
    <property type="term" value="C:membrane"/>
    <property type="evidence" value="ECO:0007669"/>
    <property type="project" value="UniProtKB-SubCell"/>
</dbReference>
<dbReference type="InterPro" id="IPR004089">
    <property type="entry name" value="MCPsignal_dom"/>
</dbReference>
<evidence type="ECO:0000259" key="8">
    <source>
        <dbReference type="PROSITE" id="PS50885"/>
    </source>
</evidence>
<evidence type="ECO:0000256" key="2">
    <source>
        <dbReference type="ARBA" id="ARBA00023224"/>
    </source>
</evidence>
<dbReference type="EMBL" id="LAQT01000037">
    <property type="protein sequence ID" value="KPC49287.1"/>
    <property type="molecule type" value="Genomic_DNA"/>
</dbReference>
<dbReference type="SUPFAM" id="SSF58104">
    <property type="entry name" value="Methyl-accepting chemotaxis protein (MCP) signaling domain"/>
    <property type="match status" value="1"/>
</dbReference>
<dbReference type="InterPro" id="IPR003660">
    <property type="entry name" value="HAMP_dom"/>
</dbReference>
<evidence type="ECO:0000256" key="6">
    <source>
        <dbReference type="SAM" id="Phobius"/>
    </source>
</evidence>
<dbReference type="PANTHER" id="PTHR32089">
    <property type="entry name" value="METHYL-ACCEPTING CHEMOTAXIS PROTEIN MCPB"/>
    <property type="match status" value="1"/>
</dbReference>
<dbReference type="AlphaFoldDB" id="A0A0N0GKV9"/>
<dbReference type="Gene3D" id="1.10.287.950">
    <property type="entry name" value="Methyl-accepting chemotaxis protein"/>
    <property type="match status" value="1"/>
</dbReference>
<dbReference type="SMART" id="SM00283">
    <property type="entry name" value="MA"/>
    <property type="match status" value="1"/>
</dbReference>
<comment type="subcellular location">
    <subcellularLocation>
        <location evidence="1">Membrane</location>
    </subcellularLocation>
</comment>
<feature type="transmembrane region" description="Helical" evidence="6">
    <location>
        <begin position="189"/>
        <end position="212"/>
    </location>
</feature>
<dbReference type="PROSITE" id="PS50111">
    <property type="entry name" value="CHEMOTAXIS_TRANSDUC_2"/>
    <property type="match status" value="1"/>
</dbReference>
<evidence type="ECO:0000259" key="7">
    <source>
        <dbReference type="PROSITE" id="PS50111"/>
    </source>
</evidence>
<dbReference type="Pfam" id="PF00015">
    <property type="entry name" value="MCPsignal"/>
    <property type="match status" value="1"/>
</dbReference>
<dbReference type="CDD" id="cd06225">
    <property type="entry name" value="HAMP"/>
    <property type="match status" value="1"/>
</dbReference>
<feature type="domain" description="HAMP" evidence="8">
    <location>
        <begin position="214"/>
        <end position="266"/>
    </location>
</feature>
<dbReference type="GO" id="GO:0004888">
    <property type="term" value="F:transmembrane signaling receptor activity"/>
    <property type="evidence" value="ECO:0007669"/>
    <property type="project" value="InterPro"/>
</dbReference>
<dbReference type="InterPro" id="IPR007891">
    <property type="entry name" value="CHASE3"/>
</dbReference>
<gene>
    <name evidence="9" type="primary">ctpL_2</name>
    <name evidence="9" type="ORF">WG78_20365</name>
</gene>
<reference evidence="9 10" key="1">
    <citation type="submission" date="2015-07" db="EMBL/GenBank/DDBJ databases">
        <title>Draft genome sequence of the Amantichitinum ursilacus IGB-41, a new chitin-degrading bacterium.</title>
        <authorList>
            <person name="Kirstahler P."/>
            <person name="Guenther M."/>
            <person name="Grumaz C."/>
            <person name="Rupp S."/>
            <person name="Zibek S."/>
            <person name="Sohn K."/>
        </authorList>
    </citation>
    <scope>NUCLEOTIDE SEQUENCE [LARGE SCALE GENOMIC DNA]</scope>
    <source>
        <strain evidence="9 10">IGB-41</strain>
    </source>
</reference>
<evidence type="ECO:0000313" key="10">
    <source>
        <dbReference type="Proteomes" id="UP000037939"/>
    </source>
</evidence>
<keyword evidence="10" id="KW-1185">Reference proteome</keyword>
<dbReference type="CDD" id="cd11386">
    <property type="entry name" value="MCP_signal"/>
    <property type="match status" value="1"/>
</dbReference>
<dbReference type="GO" id="GO:0007165">
    <property type="term" value="P:signal transduction"/>
    <property type="evidence" value="ECO:0007669"/>
    <property type="project" value="UniProtKB-KW"/>
</dbReference>
<organism evidence="9 10">
    <name type="scientific">Amantichitinum ursilacus</name>
    <dbReference type="NCBI Taxonomy" id="857265"/>
    <lineage>
        <taxon>Bacteria</taxon>
        <taxon>Pseudomonadati</taxon>
        <taxon>Pseudomonadota</taxon>
        <taxon>Betaproteobacteria</taxon>
        <taxon>Neisseriales</taxon>
        <taxon>Chitinibacteraceae</taxon>
        <taxon>Amantichitinum</taxon>
    </lineage>
</organism>
<keyword evidence="5" id="KW-0175">Coiled coil</keyword>
<dbReference type="InterPro" id="IPR004090">
    <property type="entry name" value="Chemotax_Me-accpt_rcpt"/>
</dbReference>
<dbReference type="FunFam" id="1.10.287.950:FF:000001">
    <property type="entry name" value="Methyl-accepting chemotaxis sensory transducer"/>
    <property type="match status" value="1"/>
</dbReference>
<dbReference type="PROSITE" id="PS50885">
    <property type="entry name" value="HAMP"/>
    <property type="match status" value="1"/>
</dbReference>
<name>A0A0N0GKV9_9NEIS</name>
<dbReference type="Proteomes" id="UP000037939">
    <property type="component" value="Unassembled WGS sequence"/>
</dbReference>
<feature type="coiled-coil region" evidence="5">
    <location>
        <begin position="96"/>
        <end position="123"/>
    </location>
</feature>
<dbReference type="RefSeq" id="WP_053939649.1">
    <property type="nucleotide sequence ID" value="NZ_LAQT01000037.1"/>
</dbReference>
<evidence type="ECO:0000256" key="1">
    <source>
        <dbReference type="ARBA" id="ARBA00004370"/>
    </source>
</evidence>
<sequence>MFANLSIGQKLYAGFTAVIVIMVLVFASSLYSTRAAKQSQEWTEHSYQVIVESDKLYASLLNIQSGVRGYMLSGKDNFLQPALEGRKTFAASLARIRELTSDNARQQQRLQTLEQQYRTYEDQGVGPNIEVRRGVIAGTKTMNDVVDRVANGNAFQLMADIRKTLDEIAKDEADLLVARQADSERTNRWAVINLVGGGMVAVVLGLGIATWLGRHISTRLARAVRVAQATAAGDFTNRISADGNDEIGKLLGALATMQHTLGDMLQAVKQASGDLRVSADKIGTISEGVETSVQQQGASASSMAAAVEQLTVSINHVAVSAREALDVSQEAGRVSQESAGIIERTVSGVTAMAVNSRTVAHSVEQLGHEAGRISGIVATIREIADQTNLLALNAAIESARAGEQGRGFAVVADEVRKLAERTAAATNEIREMTQRIEAGTREAVGHMADEVREIEQSAAIATEAGTAIQRIRSESERMISVIQDISASLTEQSTVATDVARSVERIANMSEENGRGAVEANKAVGDLRQLARGLDGQLTHFRL</sequence>
<evidence type="ECO:0000256" key="4">
    <source>
        <dbReference type="PROSITE-ProRule" id="PRU00284"/>
    </source>
</evidence>
<feature type="domain" description="Methyl-accepting transducer" evidence="7">
    <location>
        <begin position="271"/>
        <end position="507"/>
    </location>
</feature>
<dbReference type="CDD" id="cd19410">
    <property type="entry name" value="HK9-like_sensor"/>
    <property type="match status" value="1"/>
</dbReference>
<evidence type="ECO:0000313" key="9">
    <source>
        <dbReference type="EMBL" id="KPC49287.1"/>
    </source>
</evidence>